<sequence>MVVIPWMKSNANLKISQGLSDFQIRGLPQAIFFSSEVSASDDILNIHLALNDLIENHKEIALKWVLDHCGLQRIETADSLAKKAAKIV</sequence>
<accession>A0A8X6F5E3</accession>
<name>A0A8X6F5E3_TRICU</name>
<evidence type="ECO:0000313" key="2">
    <source>
        <dbReference type="Proteomes" id="UP000887116"/>
    </source>
</evidence>
<dbReference type="EMBL" id="BMAO01011124">
    <property type="protein sequence ID" value="GFQ71513.1"/>
    <property type="molecule type" value="Genomic_DNA"/>
</dbReference>
<dbReference type="InterPro" id="IPR036397">
    <property type="entry name" value="RNaseH_sf"/>
</dbReference>
<keyword evidence="2" id="KW-1185">Reference proteome</keyword>
<dbReference type="Proteomes" id="UP000887116">
    <property type="component" value="Unassembled WGS sequence"/>
</dbReference>
<gene>
    <name evidence="1" type="ORF">TNCT_595041</name>
</gene>
<protein>
    <submittedName>
        <fullName evidence="1">Uncharacterized protein</fullName>
    </submittedName>
</protein>
<dbReference type="Gene3D" id="3.30.420.10">
    <property type="entry name" value="Ribonuclease H-like superfamily/Ribonuclease H"/>
    <property type="match status" value="1"/>
</dbReference>
<dbReference type="GO" id="GO:0003676">
    <property type="term" value="F:nucleic acid binding"/>
    <property type="evidence" value="ECO:0007669"/>
    <property type="project" value="InterPro"/>
</dbReference>
<reference evidence="1" key="1">
    <citation type="submission" date="2020-07" db="EMBL/GenBank/DDBJ databases">
        <title>Multicomponent nature underlies the extraordinary mechanical properties of spider dragline silk.</title>
        <authorList>
            <person name="Kono N."/>
            <person name="Nakamura H."/>
            <person name="Mori M."/>
            <person name="Yoshida Y."/>
            <person name="Ohtoshi R."/>
            <person name="Malay A.D."/>
            <person name="Moran D.A.P."/>
            <person name="Tomita M."/>
            <person name="Numata K."/>
            <person name="Arakawa K."/>
        </authorList>
    </citation>
    <scope>NUCLEOTIDE SEQUENCE</scope>
</reference>
<comment type="caution">
    <text evidence="1">The sequence shown here is derived from an EMBL/GenBank/DDBJ whole genome shotgun (WGS) entry which is preliminary data.</text>
</comment>
<proteinExistence type="predicted"/>
<evidence type="ECO:0000313" key="1">
    <source>
        <dbReference type="EMBL" id="GFQ71513.1"/>
    </source>
</evidence>
<dbReference type="AlphaFoldDB" id="A0A8X6F5E3"/>
<dbReference type="OrthoDB" id="6429785at2759"/>
<organism evidence="1 2">
    <name type="scientific">Trichonephila clavata</name>
    <name type="common">Joro spider</name>
    <name type="synonym">Nephila clavata</name>
    <dbReference type="NCBI Taxonomy" id="2740835"/>
    <lineage>
        <taxon>Eukaryota</taxon>
        <taxon>Metazoa</taxon>
        <taxon>Ecdysozoa</taxon>
        <taxon>Arthropoda</taxon>
        <taxon>Chelicerata</taxon>
        <taxon>Arachnida</taxon>
        <taxon>Araneae</taxon>
        <taxon>Araneomorphae</taxon>
        <taxon>Entelegynae</taxon>
        <taxon>Araneoidea</taxon>
        <taxon>Nephilidae</taxon>
        <taxon>Trichonephila</taxon>
    </lineage>
</organism>